<name>A0AA48M0R6_9ZZZZ</name>
<dbReference type="InterPro" id="IPR034706">
    <property type="entry name" value="CpoB"/>
</dbReference>
<dbReference type="InterPro" id="IPR014162">
    <property type="entry name" value="CpoB_C"/>
</dbReference>
<organism evidence="2">
    <name type="scientific">freshwater sediment metagenome</name>
    <dbReference type="NCBI Taxonomy" id="556182"/>
    <lineage>
        <taxon>unclassified sequences</taxon>
        <taxon>metagenomes</taxon>
        <taxon>ecological metagenomes</taxon>
    </lineage>
</organism>
<dbReference type="SUPFAM" id="SSF48452">
    <property type="entry name" value="TPR-like"/>
    <property type="match status" value="1"/>
</dbReference>
<dbReference type="Gene3D" id="1.25.40.10">
    <property type="entry name" value="Tetratricopeptide repeat domain"/>
    <property type="match status" value="1"/>
</dbReference>
<dbReference type="Pfam" id="PF13174">
    <property type="entry name" value="TPR_6"/>
    <property type="match status" value="1"/>
</dbReference>
<proteinExistence type="inferred from homology"/>
<evidence type="ECO:0000313" key="2">
    <source>
        <dbReference type="EMBL" id="CAJ0865776.1"/>
    </source>
</evidence>
<dbReference type="CDD" id="cd14686">
    <property type="entry name" value="bZIP"/>
    <property type="match status" value="1"/>
</dbReference>
<accession>A0AA48M0R6</accession>
<dbReference type="HAMAP" id="MF_02066">
    <property type="entry name" value="CpoB"/>
    <property type="match status" value="1"/>
</dbReference>
<dbReference type="AlphaFoldDB" id="A0AA48M0R6"/>
<protein>
    <recommendedName>
        <fullName evidence="3">Cell division coordinator CpoB</fullName>
    </recommendedName>
</protein>
<dbReference type="GO" id="GO:0051301">
    <property type="term" value="P:cell division"/>
    <property type="evidence" value="ECO:0007669"/>
    <property type="project" value="InterPro"/>
</dbReference>
<feature type="region of interest" description="Disordered" evidence="1">
    <location>
        <begin position="96"/>
        <end position="180"/>
    </location>
</feature>
<feature type="compositionally biased region" description="Low complexity" evidence="1">
    <location>
        <begin position="160"/>
        <end position="175"/>
    </location>
</feature>
<dbReference type="InterPro" id="IPR011990">
    <property type="entry name" value="TPR-like_helical_dom_sf"/>
</dbReference>
<sequence length="344" mass="35808">MMFRIALSAALSLSAAAALAFDASVGEPKSPILLAQYFNHNTGEMDAPAEPGGGPDPAAMTLRVERLEREIRRLTGQNEELQHKVQVLEEQLRVANGGRPAESAAANNAPQPVTPSATTPGVTAASAPPAPTPLVSGRRGDAFDPATDPNAPGAPKPLGTTTPSAPLTSPPRSTTGSVTSAAPVREVGQPLDIAHGRLVGDNPTPAPEIAPAPEAAPLGPKEEYDEAVAMLKAGKFEAAEKSLQVFLAKNPKSKFAPAATFNIGESFFLRGRHREAAEKYLEISTKFGQSAQAPDALLRLGQSLGAMGAKEQACASFTEIGVKYPGSAARIRDAAQRESKKLQC</sequence>
<reference evidence="2" key="1">
    <citation type="submission" date="2023-07" db="EMBL/GenBank/DDBJ databases">
        <authorList>
            <person name="Pelsma A.J. K."/>
        </authorList>
    </citation>
    <scope>NUCLEOTIDE SEQUENCE</scope>
</reference>
<evidence type="ECO:0000256" key="1">
    <source>
        <dbReference type="SAM" id="MobiDB-lite"/>
    </source>
</evidence>
<gene>
    <name evidence="2" type="ORF">AMST5_01798</name>
</gene>
<evidence type="ECO:0008006" key="3">
    <source>
        <dbReference type="Google" id="ProtNLM"/>
    </source>
</evidence>
<dbReference type="EMBL" id="OY288114">
    <property type="protein sequence ID" value="CAJ0865776.1"/>
    <property type="molecule type" value="Genomic_DNA"/>
</dbReference>
<feature type="compositionally biased region" description="Low complexity" evidence="1">
    <location>
        <begin position="114"/>
        <end position="127"/>
    </location>
</feature>
<dbReference type="NCBIfam" id="TIGR02795">
    <property type="entry name" value="tol_pal_ybgF"/>
    <property type="match status" value="1"/>
</dbReference>
<dbReference type="InterPro" id="IPR019734">
    <property type="entry name" value="TPR_rpt"/>
</dbReference>